<organism evidence="2 3">
    <name type="scientific">Halomonas mongoliensis</name>
    <dbReference type="NCBI Taxonomy" id="321265"/>
    <lineage>
        <taxon>Bacteria</taxon>
        <taxon>Pseudomonadati</taxon>
        <taxon>Pseudomonadota</taxon>
        <taxon>Gammaproteobacteria</taxon>
        <taxon>Oceanospirillales</taxon>
        <taxon>Halomonadaceae</taxon>
        <taxon>Halomonas</taxon>
    </lineage>
</organism>
<dbReference type="EMBL" id="JARWAL010000017">
    <property type="protein sequence ID" value="MDR5894258.1"/>
    <property type="molecule type" value="Genomic_DNA"/>
</dbReference>
<name>A0ABU1GQF2_9GAMM</name>
<accession>A0ABU1GQF2</accession>
<feature type="domain" description="Helix-hairpin-helix DNA-binding motif class 1" evidence="1">
    <location>
        <begin position="112"/>
        <end position="131"/>
    </location>
</feature>
<sequence>MHDDPTRELAERELRHAIALEYREQARRARRALLRVMATDTHDREALAELEIADQALAELASLASRHDLVALPMLPAIRRGADRLACQLYQDGACDDLDEDAHEAFLNRHARSLTELDGIGPVTARRLFAHGIADLEQLRALGPDALDEVTGLGGATLARLRESLAAEAKAK</sequence>
<feature type="domain" description="Helix-hairpin-helix DNA-binding motif class 1" evidence="1">
    <location>
        <begin position="145"/>
        <end position="164"/>
    </location>
</feature>
<evidence type="ECO:0000259" key="1">
    <source>
        <dbReference type="SMART" id="SM00278"/>
    </source>
</evidence>
<dbReference type="Proteomes" id="UP001252270">
    <property type="component" value="Unassembled WGS sequence"/>
</dbReference>
<comment type="caution">
    <text evidence="2">The sequence shown here is derived from an EMBL/GenBank/DDBJ whole genome shotgun (WGS) entry which is preliminary data.</text>
</comment>
<dbReference type="RefSeq" id="WP_309637575.1">
    <property type="nucleotide sequence ID" value="NZ_JARWAL010000017.1"/>
</dbReference>
<dbReference type="SMART" id="SM00278">
    <property type="entry name" value="HhH1"/>
    <property type="match status" value="2"/>
</dbReference>
<gene>
    <name evidence="2" type="ORF">QC820_15825</name>
</gene>
<dbReference type="InterPro" id="IPR010995">
    <property type="entry name" value="DNA_repair_Rad51/TF_NusA_a-hlx"/>
</dbReference>
<keyword evidence="3" id="KW-1185">Reference proteome</keyword>
<dbReference type="Gene3D" id="1.10.150.20">
    <property type="entry name" value="5' to 3' exonuclease, C-terminal subdomain"/>
    <property type="match status" value="1"/>
</dbReference>
<dbReference type="Pfam" id="PF14520">
    <property type="entry name" value="HHH_5"/>
    <property type="match status" value="1"/>
</dbReference>
<evidence type="ECO:0000313" key="2">
    <source>
        <dbReference type="EMBL" id="MDR5894258.1"/>
    </source>
</evidence>
<protein>
    <submittedName>
        <fullName evidence="2">Helix-hairpin-helix domain-containing protein</fullName>
    </submittedName>
</protein>
<dbReference type="InterPro" id="IPR003583">
    <property type="entry name" value="Hlx-hairpin-Hlx_DNA-bd_motif"/>
</dbReference>
<evidence type="ECO:0000313" key="3">
    <source>
        <dbReference type="Proteomes" id="UP001252270"/>
    </source>
</evidence>
<proteinExistence type="predicted"/>
<dbReference type="SUPFAM" id="SSF47794">
    <property type="entry name" value="Rad51 N-terminal domain-like"/>
    <property type="match status" value="1"/>
</dbReference>
<reference evidence="2 3" key="1">
    <citation type="submission" date="2023-04" db="EMBL/GenBank/DDBJ databases">
        <title>A long-awaited taxogenomic arrangement of the family Halomonadaceae.</title>
        <authorList>
            <person name="De La Haba R."/>
            <person name="Chuvochina M."/>
            <person name="Wittouck S."/>
            <person name="Arahal D.R."/>
            <person name="Sanchez-Porro C."/>
            <person name="Hugenholtz P."/>
            <person name="Ventosa A."/>
        </authorList>
    </citation>
    <scope>NUCLEOTIDE SEQUENCE [LARGE SCALE GENOMIC DNA]</scope>
    <source>
        <strain evidence="2 3">DSM 17332</strain>
    </source>
</reference>